<evidence type="ECO:0000256" key="1">
    <source>
        <dbReference type="SAM" id="Phobius"/>
    </source>
</evidence>
<keyword evidence="1" id="KW-0812">Transmembrane</keyword>
<reference evidence="2 3" key="1">
    <citation type="submission" date="2016-10" db="EMBL/GenBank/DDBJ databases">
        <authorList>
            <person name="de Groot N.N."/>
        </authorList>
    </citation>
    <scope>NUCLEOTIDE SEQUENCE [LARGE SCALE GENOMIC DNA]</scope>
    <source>
        <strain evidence="2 3">CGMCC 1.10228</strain>
    </source>
</reference>
<keyword evidence="3" id="KW-1185">Reference proteome</keyword>
<dbReference type="AlphaFoldDB" id="A0A1G8GY50"/>
<sequence>MNIDTKWLADFHGDVTEYMPAFVCIAISAFTFNAGNGIAAAMLVYAFLKLATGRGKEDHWSVYLIAAVMIYYFYILSNH</sequence>
<protein>
    <submittedName>
        <fullName evidence="2">Putative MFS transporter, AGZA family, xanthine/uracil permease</fullName>
    </submittedName>
</protein>
<proteinExistence type="predicted"/>
<dbReference type="RefSeq" id="WP_245696787.1">
    <property type="nucleotide sequence ID" value="NZ_FNDD01000042.1"/>
</dbReference>
<feature type="transmembrane region" description="Helical" evidence="1">
    <location>
        <begin position="60"/>
        <end position="77"/>
    </location>
</feature>
<dbReference type="STRING" id="861298.SAMN04488136_14217"/>
<dbReference type="Proteomes" id="UP000198854">
    <property type="component" value="Unassembled WGS sequence"/>
</dbReference>
<keyword evidence="1" id="KW-1133">Transmembrane helix</keyword>
<feature type="transmembrane region" description="Helical" evidence="1">
    <location>
        <begin position="20"/>
        <end position="48"/>
    </location>
</feature>
<evidence type="ECO:0000313" key="2">
    <source>
        <dbReference type="EMBL" id="SDH99323.1"/>
    </source>
</evidence>
<dbReference type="EMBL" id="FNDD01000042">
    <property type="protein sequence ID" value="SDH99323.1"/>
    <property type="molecule type" value="Genomic_DNA"/>
</dbReference>
<gene>
    <name evidence="2" type="ORF">SAMN04488136_14217</name>
</gene>
<accession>A0A1G8GY50</accession>
<keyword evidence="1" id="KW-0472">Membrane</keyword>
<evidence type="ECO:0000313" key="3">
    <source>
        <dbReference type="Proteomes" id="UP000198854"/>
    </source>
</evidence>
<organism evidence="2 3">
    <name type="scientific">Vibrio xiamenensis</name>
    <dbReference type="NCBI Taxonomy" id="861298"/>
    <lineage>
        <taxon>Bacteria</taxon>
        <taxon>Pseudomonadati</taxon>
        <taxon>Pseudomonadota</taxon>
        <taxon>Gammaproteobacteria</taxon>
        <taxon>Vibrionales</taxon>
        <taxon>Vibrionaceae</taxon>
        <taxon>Vibrio</taxon>
    </lineage>
</organism>
<name>A0A1G8GY50_9VIBR</name>